<dbReference type="GO" id="GO:0006351">
    <property type="term" value="P:DNA-templated transcription"/>
    <property type="evidence" value="ECO:0007669"/>
    <property type="project" value="UniProtKB-UniRule"/>
</dbReference>
<evidence type="ECO:0000256" key="9">
    <source>
        <dbReference type="ARBA" id="ARBA00048552"/>
    </source>
</evidence>
<evidence type="ECO:0000256" key="4">
    <source>
        <dbReference type="ARBA" id="ARBA00022478"/>
    </source>
</evidence>
<organism evidence="11 12">
    <name type="scientific">Salirhabdus euzebyi</name>
    <dbReference type="NCBI Taxonomy" id="394506"/>
    <lineage>
        <taxon>Bacteria</taxon>
        <taxon>Bacillati</taxon>
        <taxon>Bacillota</taxon>
        <taxon>Bacilli</taxon>
        <taxon>Bacillales</taxon>
        <taxon>Bacillaceae</taxon>
        <taxon>Salirhabdus</taxon>
    </lineage>
</organism>
<dbReference type="NCBIfam" id="TIGR00690">
    <property type="entry name" value="rpoZ"/>
    <property type="match status" value="1"/>
</dbReference>
<evidence type="ECO:0000313" key="12">
    <source>
        <dbReference type="Proteomes" id="UP000581688"/>
    </source>
</evidence>
<keyword evidence="12" id="KW-1185">Reference proteome</keyword>
<evidence type="ECO:0000256" key="3">
    <source>
        <dbReference type="ARBA" id="ARBA00013725"/>
    </source>
</evidence>
<keyword evidence="7 10" id="KW-0804">Transcription</keyword>
<dbReference type="HAMAP" id="MF_00366">
    <property type="entry name" value="RNApol_bact_RpoZ"/>
    <property type="match status" value="1"/>
</dbReference>
<dbReference type="SUPFAM" id="SSF63562">
    <property type="entry name" value="RPB6/omega subunit-like"/>
    <property type="match status" value="1"/>
</dbReference>
<dbReference type="Gene3D" id="3.90.940.10">
    <property type="match status" value="1"/>
</dbReference>
<dbReference type="SMART" id="SM01409">
    <property type="entry name" value="RNA_pol_Rpb6"/>
    <property type="match status" value="1"/>
</dbReference>
<accession>A0A841Q3L7</accession>
<dbReference type="RefSeq" id="WP_282960557.1">
    <property type="nucleotide sequence ID" value="NZ_CADDWK010000003.1"/>
</dbReference>
<dbReference type="PANTHER" id="PTHR34476">
    <property type="entry name" value="DNA-DIRECTED RNA POLYMERASE SUBUNIT OMEGA"/>
    <property type="match status" value="1"/>
</dbReference>
<evidence type="ECO:0000256" key="2">
    <source>
        <dbReference type="ARBA" id="ARBA00012418"/>
    </source>
</evidence>
<evidence type="ECO:0000256" key="7">
    <source>
        <dbReference type="ARBA" id="ARBA00023163"/>
    </source>
</evidence>
<sequence>MMLEPSIDELLEKVNSKYALVIISSKRAREMQETNNPMIENAKSYKFVGVALEEIKAEKLEPATDDYLNS</sequence>
<dbReference type="Pfam" id="PF01192">
    <property type="entry name" value="RNA_pol_Rpb6"/>
    <property type="match status" value="1"/>
</dbReference>
<comment type="caution">
    <text evidence="11">The sequence shown here is derived from an EMBL/GenBank/DDBJ whole genome shotgun (WGS) entry which is preliminary data.</text>
</comment>
<dbReference type="GO" id="GO:0003677">
    <property type="term" value="F:DNA binding"/>
    <property type="evidence" value="ECO:0007669"/>
    <property type="project" value="UniProtKB-UniRule"/>
</dbReference>
<comment type="function">
    <text evidence="10">Promotes RNA polymerase assembly. Latches the N- and C-terminal regions of the beta' subunit thereby facilitating its interaction with the beta and alpha subunits.</text>
</comment>
<evidence type="ECO:0000256" key="5">
    <source>
        <dbReference type="ARBA" id="ARBA00022679"/>
    </source>
</evidence>
<dbReference type="InterPro" id="IPR003716">
    <property type="entry name" value="DNA-dir_RNA_pol_omega"/>
</dbReference>
<name>A0A841Q3L7_9BACI</name>
<comment type="similarity">
    <text evidence="1 10">Belongs to the RNA polymerase subunit omega family.</text>
</comment>
<gene>
    <name evidence="10" type="primary">rpoZ</name>
    <name evidence="11" type="ORF">HNQ94_001423</name>
</gene>
<evidence type="ECO:0000313" key="11">
    <source>
        <dbReference type="EMBL" id="MBB6452977.1"/>
    </source>
</evidence>
<comment type="subunit">
    <text evidence="10">The RNAP catalytic core consists of 2 alpha, 1 beta, 1 beta' and 1 omega subunit. When a sigma factor is associated with the core the holoenzyme is formed, which can initiate transcription.</text>
</comment>
<dbReference type="InterPro" id="IPR006110">
    <property type="entry name" value="Pol_omega/Rpo6/RPB6"/>
</dbReference>
<dbReference type="InterPro" id="IPR036161">
    <property type="entry name" value="RPB6/omega-like_sf"/>
</dbReference>
<proteinExistence type="inferred from homology"/>
<keyword evidence="5 10" id="KW-0808">Transferase</keyword>
<reference evidence="11 12" key="1">
    <citation type="submission" date="2020-08" db="EMBL/GenBank/DDBJ databases">
        <title>Genomic Encyclopedia of Type Strains, Phase IV (KMG-IV): sequencing the most valuable type-strain genomes for metagenomic binning, comparative biology and taxonomic classification.</title>
        <authorList>
            <person name="Goeker M."/>
        </authorList>
    </citation>
    <scope>NUCLEOTIDE SEQUENCE [LARGE SCALE GENOMIC DNA]</scope>
    <source>
        <strain evidence="11 12">DSM 19612</strain>
    </source>
</reference>
<dbReference type="GO" id="GO:0000428">
    <property type="term" value="C:DNA-directed RNA polymerase complex"/>
    <property type="evidence" value="ECO:0007669"/>
    <property type="project" value="UniProtKB-KW"/>
</dbReference>
<dbReference type="Proteomes" id="UP000581688">
    <property type="component" value="Unassembled WGS sequence"/>
</dbReference>
<dbReference type="AlphaFoldDB" id="A0A841Q3L7"/>
<dbReference type="EC" id="2.7.7.6" evidence="2 10"/>
<evidence type="ECO:0000256" key="1">
    <source>
        <dbReference type="ARBA" id="ARBA00006711"/>
    </source>
</evidence>
<dbReference type="GO" id="GO:0003899">
    <property type="term" value="F:DNA-directed RNA polymerase activity"/>
    <property type="evidence" value="ECO:0007669"/>
    <property type="project" value="UniProtKB-UniRule"/>
</dbReference>
<protein>
    <recommendedName>
        <fullName evidence="3 10">DNA-directed RNA polymerase subunit omega</fullName>
        <shortName evidence="10">RNAP omega subunit</shortName>
        <ecNumber evidence="2 10">2.7.7.6</ecNumber>
    </recommendedName>
    <alternativeName>
        <fullName evidence="10">RNA polymerase omega subunit</fullName>
    </alternativeName>
    <alternativeName>
        <fullName evidence="8 10">Transcriptase subunit omega</fullName>
    </alternativeName>
</protein>
<dbReference type="EMBL" id="JACHGH010000003">
    <property type="protein sequence ID" value="MBB6452977.1"/>
    <property type="molecule type" value="Genomic_DNA"/>
</dbReference>
<keyword evidence="6 10" id="KW-0548">Nucleotidyltransferase</keyword>
<keyword evidence="4 10" id="KW-0240">DNA-directed RNA polymerase</keyword>
<comment type="catalytic activity">
    <reaction evidence="9 10">
        <text>RNA(n) + a ribonucleoside 5'-triphosphate = RNA(n+1) + diphosphate</text>
        <dbReference type="Rhea" id="RHEA:21248"/>
        <dbReference type="Rhea" id="RHEA-COMP:14527"/>
        <dbReference type="Rhea" id="RHEA-COMP:17342"/>
        <dbReference type="ChEBI" id="CHEBI:33019"/>
        <dbReference type="ChEBI" id="CHEBI:61557"/>
        <dbReference type="ChEBI" id="CHEBI:140395"/>
        <dbReference type="EC" id="2.7.7.6"/>
    </reaction>
</comment>
<evidence type="ECO:0000256" key="10">
    <source>
        <dbReference type="HAMAP-Rule" id="MF_00366"/>
    </source>
</evidence>
<evidence type="ECO:0000256" key="8">
    <source>
        <dbReference type="ARBA" id="ARBA00029924"/>
    </source>
</evidence>
<dbReference type="PANTHER" id="PTHR34476:SF1">
    <property type="entry name" value="DNA-DIRECTED RNA POLYMERASE SUBUNIT OMEGA"/>
    <property type="match status" value="1"/>
</dbReference>
<evidence type="ECO:0000256" key="6">
    <source>
        <dbReference type="ARBA" id="ARBA00022695"/>
    </source>
</evidence>